<comment type="caution">
    <text evidence="1">The sequence shown here is derived from an EMBL/GenBank/DDBJ whole genome shotgun (WGS) entry which is preliminary data.</text>
</comment>
<dbReference type="Proteomes" id="UP001623660">
    <property type="component" value="Unassembled WGS sequence"/>
</dbReference>
<dbReference type="InterPro" id="IPR003772">
    <property type="entry name" value="YceD"/>
</dbReference>
<gene>
    <name evidence="1" type="ORF">ACJDU8_10265</name>
</gene>
<dbReference type="RefSeq" id="WP_406792059.1">
    <property type="nucleotide sequence ID" value="NZ_JBJHZX010000013.1"/>
</dbReference>
<reference evidence="1 2" key="1">
    <citation type="submission" date="2024-11" db="EMBL/GenBank/DDBJ databases">
        <authorList>
            <person name="Heng Y.C."/>
            <person name="Lim A.C.H."/>
            <person name="Lee J.K.Y."/>
            <person name="Kittelmann S."/>
        </authorList>
    </citation>
    <scope>NUCLEOTIDE SEQUENCE [LARGE SCALE GENOMIC DNA]</scope>
    <source>
        <strain evidence="1 2">WILCCON 0269</strain>
    </source>
</reference>
<dbReference type="PANTHER" id="PTHR34374:SF1">
    <property type="entry name" value="LARGE RIBOSOMAL RNA SUBUNIT ACCUMULATION PROTEIN YCED HOMOLOG 1, CHLOROPLASTIC"/>
    <property type="match status" value="1"/>
</dbReference>
<dbReference type="EMBL" id="JBJHZX010000013">
    <property type="protein sequence ID" value="MFL0195945.1"/>
    <property type="molecule type" value="Genomic_DNA"/>
</dbReference>
<sequence>MELNISELLKEKKVEKKLNLIIQEDGLYDGIEYIKLLQPISFIGTLSKVEDDFTLKGKLQGVLELTCSRCIEKFPYAIDIAIVEKFTNIDKVDRDDEIIFINSDVIDITQVIQNNIILTLPIKRLCKENCKGLCQQCGTNLNKFECQCKSHDIDLRLAKLKDMFFTD</sequence>
<proteinExistence type="predicted"/>
<evidence type="ECO:0000313" key="1">
    <source>
        <dbReference type="EMBL" id="MFL0195945.1"/>
    </source>
</evidence>
<evidence type="ECO:0000313" key="2">
    <source>
        <dbReference type="Proteomes" id="UP001623660"/>
    </source>
</evidence>
<dbReference type="PANTHER" id="PTHR34374">
    <property type="entry name" value="LARGE RIBOSOMAL RNA SUBUNIT ACCUMULATION PROTEIN YCED HOMOLOG 1, CHLOROPLASTIC"/>
    <property type="match status" value="1"/>
</dbReference>
<keyword evidence="2" id="KW-1185">Reference proteome</keyword>
<organism evidence="1 2">
    <name type="scientific">Candidatus Clostridium eludens</name>
    <dbReference type="NCBI Taxonomy" id="3381663"/>
    <lineage>
        <taxon>Bacteria</taxon>
        <taxon>Bacillati</taxon>
        <taxon>Bacillota</taxon>
        <taxon>Clostridia</taxon>
        <taxon>Eubacteriales</taxon>
        <taxon>Clostridiaceae</taxon>
        <taxon>Clostridium</taxon>
    </lineage>
</organism>
<protein>
    <submittedName>
        <fullName evidence="1">YceD family protein</fullName>
    </submittedName>
</protein>
<dbReference type="Pfam" id="PF02620">
    <property type="entry name" value="YceD"/>
    <property type="match status" value="1"/>
</dbReference>
<name>A0ABW8SMD9_9CLOT</name>
<accession>A0ABW8SMD9</accession>